<protein>
    <submittedName>
        <fullName evidence="7">Acyltransferase ChoActase/COT/CPT</fullName>
    </submittedName>
</protein>
<evidence type="ECO:0000313" key="8">
    <source>
        <dbReference type="Proteomes" id="UP000772434"/>
    </source>
</evidence>
<dbReference type="Gene3D" id="3.30.559.70">
    <property type="entry name" value="Choline/Carnitine o-acyltransferase, domain 2"/>
    <property type="match status" value="1"/>
</dbReference>
<evidence type="ECO:0000259" key="6">
    <source>
        <dbReference type="Pfam" id="PF00755"/>
    </source>
</evidence>
<comment type="similarity">
    <text evidence="1 5">Belongs to the carnitine/choline acetyltransferase family.</text>
</comment>
<keyword evidence="2 5" id="KW-0808">Transferase</keyword>
<dbReference type="GO" id="GO:0009437">
    <property type="term" value="P:carnitine metabolic process"/>
    <property type="evidence" value="ECO:0007669"/>
    <property type="project" value="TreeGrafter"/>
</dbReference>
<name>A0A9P5UEK7_9AGAR</name>
<dbReference type="PANTHER" id="PTHR22589">
    <property type="entry name" value="CARNITINE O-ACYLTRANSFERASE"/>
    <property type="match status" value="1"/>
</dbReference>
<dbReference type="Pfam" id="PF00755">
    <property type="entry name" value="Carn_acyltransf"/>
    <property type="match status" value="1"/>
</dbReference>
<organism evidence="7 8">
    <name type="scientific">Rhodocollybia butyracea</name>
    <dbReference type="NCBI Taxonomy" id="206335"/>
    <lineage>
        <taxon>Eukaryota</taxon>
        <taxon>Fungi</taxon>
        <taxon>Dikarya</taxon>
        <taxon>Basidiomycota</taxon>
        <taxon>Agaricomycotina</taxon>
        <taxon>Agaricomycetes</taxon>
        <taxon>Agaricomycetidae</taxon>
        <taxon>Agaricales</taxon>
        <taxon>Marasmiineae</taxon>
        <taxon>Omphalotaceae</taxon>
        <taxon>Rhodocollybia</taxon>
    </lineage>
</organism>
<dbReference type="InterPro" id="IPR000542">
    <property type="entry name" value="Carn_acyl_trans"/>
</dbReference>
<reference evidence="7" key="1">
    <citation type="submission" date="2020-11" db="EMBL/GenBank/DDBJ databases">
        <authorList>
            <consortium name="DOE Joint Genome Institute"/>
            <person name="Ahrendt S."/>
            <person name="Riley R."/>
            <person name="Andreopoulos W."/>
            <person name="Labutti K."/>
            <person name="Pangilinan J."/>
            <person name="Ruiz-Duenas F.J."/>
            <person name="Barrasa J.M."/>
            <person name="Sanchez-Garcia M."/>
            <person name="Camarero S."/>
            <person name="Miyauchi S."/>
            <person name="Serrano A."/>
            <person name="Linde D."/>
            <person name="Babiker R."/>
            <person name="Drula E."/>
            <person name="Ayuso-Fernandez I."/>
            <person name="Pacheco R."/>
            <person name="Padilla G."/>
            <person name="Ferreira P."/>
            <person name="Barriuso J."/>
            <person name="Kellner H."/>
            <person name="Castanera R."/>
            <person name="Alfaro M."/>
            <person name="Ramirez L."/>
            <person name="Pisabarro A.G."/>
            <person name="Kuo A."/>
            <person name="Tritt A."/>
            <person name="Lipzen A."/>
            <person name="He G."/>
            <person name="Yan M."/>
            <person name="Ng V."/>
            <person name="Cullen D."/>
            <person name="Martin F."/>
            <person name="Rosso M.-N."/>
            <person name="Henrissat B."/>
            <person name="Hibbett D."/>
            <person name="Martinez A.T."/>
            <person name="Grigoriev I.V."/>
        </authorList>
    </citation>
    <scope>NUCLEOTIDE SEQUENCE</scope>
    <source>
        <strain evidence="7">AH 40177</strain>
    </source>
</reference>
<dbReference type="OrthoDB" id="240216at2759"/>
<keyword evidence="8" id="KW-1185">Reference proteome</keyword>
<feature type="domain" description="Choline/carnitine acyltransferase" evidence="6">
    <location>
        <begin position="22"/>
        <end position="622"/>
    </location>
</feature>
<sequence>MSNAKANVVPKTFAFQDKLPKLPVPRLEDTCARYLRSLEALQDPEEHAKTKEVVKEFLEKEGPEIQQKLIQWAETQNSYIEEFWYESYLSHSDPVVLALNPFFVLENDPTPNRSSQLPRAASLIIASLGFIHDLRAKILEPDTVRSTPLDMDQYTRLFGAARIPTDKGCRMEVNSESCHIVVLRRGQFYWFDVLDSQNRPLLTEREMIRNLQAIINDASTLSTNDVAQRSVGVLSTENRKIWSRLRTSISSDKHNASCLEIVDRALFVVCLDDGPPMKDNLPQLCSNFLCGTYGLEEGVQVGTCTNRWYDKLQIIVCSDGAAGINFEHTGVDGHTVLRFAADIFTECLMLLARSINPSAPTLFHAPLSPYAKSYKPPKNSKEASPTILDFIDTSPKKLEWNLTSDLRVGIRFAETRISDLICQNDCQALEFKGYGKNFITSHGFSPDAFLQMAFIASYVGLYGRIECVYEPAMTKAFLHGRTEAIRSVQPESVEFTKTFYSEASASDKVAALRKACERHVKLTRECSQGLGQDRHLYALYCLLQRDRSGKGLPAIFSDPGWALLNTSILSTSNCGNPALRLFGFGPVAAAGFGIGYIIKEDGLSICASSKHLQTRRLLDTLQGYLLDIQRILIHIHRAANERPAPFVDHTGILRDARTGRAINGYSSGEEEEDELTLPGYSFFGSGDVEKILSLKKRSEQPYSHVGKVIPMAEY</sequence>
<evidence type="ECO:0000313" key="7">
    <source>
        <dbReference type="EMBL" id="KAF9076322.1"/>
    </source>
</evidence>
<evidence type="ECO:0000256" key="4">
    <source>
        <dbReference type="PIRSR" id="PIRSR600542-1"/>
    </source>
</evidence>
<gene>
    <name evidence="7" type="ORF">BDP27DRAFT_1314257</name>
</gene>
<feature type="active site" description="Proton acceptor" evidence="4">
    <location>
        <position position="328"/>
    </location>
</feature>
<dbReference type="Proteomes" id="UP000772434">
    <property type="component" value="Unassembled WGS sequence"/>
</dbReference>
<dbReference type="EMBL" id="JADNRY010000007">
    <property type="protein sequence ID" value="KAF9076322.1"/>
    <property type="molecule type" value="Genomic_DNA"/>
</dbReference>
<dbReference type="Gene3D" id="3.30.559.10">
    <property type="entry name" value="Chloramphenicol acetyltransferase-like domain"/>
    <property type="match status" value="1"/>
</dbReference>
<dbReference type="InterPro" id="IPR023213">
    <property type="entry name" value="CAT-like_dom_sf"/>
</dbReference>
<evidence type="ECO:0000256" key="5">
    <source>
        <dbReference type="RuleBase" id="RU003801"/>
    </source>
</evidence>
<dbReference type="InterPro" id="IPR042231">
    <property type="entry name" value="Cho/carn_acyl_trans_2"/>
</dbReference>
<dbReference type="SUPFAM" id="SSF52777">
    <property type="entry name" value="CoA-dependent acyltransferases"/>
    <property type="match status" value="2"/>
</dbReference>
<dbReference type="GO" id="GO:0004092">
    <property type="term" value="F:carnitine O-acetyltransferase activity"/>
    <property type="evidence" value="ECO:0007669"/>
    <property type="project" value="TreeGrafter"/>
</dbReference>
<evidence type="ECO:0000256" key="2">
    <source>
        <dbReference type="ARBA" id="ARBA00022679"/>
    </source>
</evidence>
<dbReference type="PANTHER" id="PTHR22589:SF29">
    <property type="entry name" value="MITOCHONDRIAL CARNITINE O-ACETYLTRANSFERASE-RELATED"/>
    <property type="match status" value="1"/>
</dbReference>
<dbReference type="FunFam" id="3.30.559.10:FF:000019">
    <property type="entry name" value="Carnitine acetyl transferase"/>
    <property type="match status" value="1"/>
</dbReference>
<evidence type="ECO:0000256" key="1">
    <source>
        <dbReference type="ARBA" id="ARBA00005232"/>
    </source>
</evidence>
<dbReference type="PROSITE" id="PS00440">
    <property type="entry name" value="ACYLTRANSF_C_2"/>
    <property type="match status" value="1"/>
</dbReference>
<dbReference type="InterPro" id="IPR039551">
    <property type="entry name" value="Cho/carn_acyl_trans"/>
</dbReference>
<comment type="caution">
    <text evidence="7">The sequence shown here is derived from an EMBL/GenBank/DDBJ whole genome shotgun (WGS) entry which is preliminary data.</text>
</comment>
<evidence type="ECO:0000256" key="3">
    <source>
        <dbReference type="ARBA" id="ARBA00023315"/>
    </source>
</evidence>
<accession>A0A9P5UEK7</accession>
<keyword evidence="3 5" id="KW-0012">Acyltransferase</keyword>
<dbReference type="AlphaFoldDB" id="A0A9P5UEK7"/>
<dbReference type="GO" id="GO:0005739">
    <property type="term" value="C:mitochondrion"/>
    <property type="evidence" value="ECO:0007669"/>
    <property type="project" value="TreeGrafter"/>
</dbReference>
<proteinExistence type="inferred from homology"/>
<dbReference type="FunFam" id="3.30.559.70:FF:000003">
    <property type="entry name" value="Carnitine acetyl transferase FacC"/>
    <property type="match status" value="1"/>
</dbReference>